<evidence type="ECO:0000313" key="2">
    <source>
        <dbReference type="Proteomes" id="UP000184339"/>
    </source>
</evidence>
<reference evidence="2" key="1">
    <citation type="submission" date="2016-11" db="EMBL/GenBank/DDBJ databases">
        <authorList>
            <person name="Varghese N."/>
            <person name="Submissions S."/>
        </authorList>
    </citation>
    <scope>NUCLEOTIDE SEQUENCE [LARGE SCALE GENOMIC DNA]</scope>
    <source>
        <strain evidence="2">Sac-22</strain>
    </source>
</reference>
<protein>
    <submittedName>
        <fullName evidence="1">Metallo-beta-lactamase class B</fullName>
    </submittedName>
</protein>
<name>A0A1M7HM54_9BURK</name>
<sequence length="192" mass="20034">MHGDHAGGIAELQRLSGAIVVASPASVQALRQGMAGEDDPQFKNLSPFPQIGAAQAVADGEAVRVGPLAVTAVYTPGYTISGVSWTWTACQQGRCASMVFADSLNPLASEGYRFSAHSSIVQNYGASYTALSRLPCDVMVASHPDAAALREQAARGTLISDGGACKRYVAASRDGLKARLNQRTQRGAVSPR</sequence>
<organism evidence="1 2">
    <name type="scientific">Duganella sacchari</name>
    <dbReference type="NCBI Taxonomy" id="551987"/>
    <lineage>
        <taxon>Bacteria</taxon>
        <taxon>Pseudomonadati</taxon>
        <taxon>Pseudomonadota</taxon>
        <taxon>Betaproteobacteria</taxon>
        <taxon>Burkholderiales</taxon>
        <taxon>Oxalobacteraceae</taxon>
        <taxon>Telluria group</taxon>
        <taxon>Duganella</taxon>
    </lineage>
</organism>
<keyword evidence="2" id="KW-1185">Reference proteome</keyword>
<dbReference type="STRING" id="551987.SAMN05192549_101220"/>
<dbReference type="InterPro" id="IPR036866">
    <property type="entry name" value="RibonucZ/Hydroxyglut_hydro"/>
</dbReference>
<evidence type="ECO:0000313" key="1">
    <source>
        <dbReference type="EMBL" id="SHM29529.1"/>
    </source>
</evidence>
<dbReference type="AlphaFoldDB" id="A0A1M7HM54"/>
<proteinExistence type="predicted"/>
<dbReference type="OrthoDB" id="9762883at2"/>
<dbReference type="Gene3D" id="3.60.15.10">
    <property type="entry name" value="Ribonuclease Z/Hydroxyacylglutathione hydrolase-like"/>
    <property type="match status" value="1"/>
</dbReference>
<dbReference type="EMBL" id="FRCX01000001">
    <property type="protein sequence ID" value="SHM29529.1"/>
    <property type="molecule type" value="Genomic_DNA"/>
</dbReference>
<dbReference type="SUPFAM" id="SSF56281">
    <property type="entry name" value="Metallo-hydrolase/oxidoreductase"/>
    <property type="match status" value="1"/>
</dbReference>
<accession>A0A1M7HM54</accession>
<gene>
    <name evidence="1" type="ORF">SAMN05192549_101220</name>
</gene>
<dbReference type="Proteomes" id="UP000184339">
    <property type="component" value="Unassembled WGS sequence"/>
</dbReference>